<name>A0A6M3L3K1_9ZZZZ</name>
<evidence type="ECO:0000313" key="1">
    <source>
        <dbReference type="EMBL" id="QJA74371.1"/>
    </source>
</evidence>
<gene>
    <name evidence="1" type="ORF">MM415A02030_0016</name>
    <name evidence="2" type="ORF">MM415B02664_0016</name>
</gene>
<organism evidence="2">
    <name type="scientific">viral metagenome</name>
    <dbReference type="NCBI Taxonomy" id="1070528"/>
    <lineage>
        <taxon>unclassified sequences</taxon>
        <taxon>metagenomes</taxon>
        <taxon>organismal metagenomes</taxon>
    </lineage>
</organism>
<dbReference type="EMBL" id="MT142809">
    <property type="protein sequence ID" value="QJA88879.1"/>
    <property type="molecule type" value="Genomic_DNA"/>
</dbReference>
<sequence>MKNFTISAKLDIEVTHDIKAENYEDAIEQAHKMSAADFVEIPHNCWMDGNIEKITFISEQD</sequence>
<reference evidence="2" key="1">
    <citation type="submission" date="2020-03" db="EMBL/GenBank/DDBJ databases">
        <title>The deep terrestrial virosphere.</title>
        <authorList>
            <person name="Holmfeldt K."/>
            <person name="Nilsson E."/>
            <person name="Simone D."/>
            <person name="Lopez-Fernandez M."/>
            <person name="Wu X."/>
            <person name="de Brujin I."/>
            <person name="Lundin D."/>
            <person name="Andersson A."/>
            <person name="Bertilsson S."/>
            <person name="Dopson M."/>
        </authorList>
    </citation>
    <scope>NUCLEOTIDE SEQUENCE</scope>
    <source>
        <strain evidence="1">MM415A02030</strain>
        <strain evidence="2">MM415B02664</strain>
    </source>
</reference>
<dbReference type="EMBL" id="MT142093">
    <property type="protein sequence ID" value="QJA74371.1"/>
    <property type="molecule type" value="Genomic_DNA"/>
</dbReference>
<evidence type="ECO:0000313" key="2">
    <source>
        <dbReference type="EMBL" id="QJA88879.1"/>
    </source>
</evidence>
<protein>
    <submittedName>
        <fullName evidence="2">Uncharacterized protein</fullName>
    </submittedName>
</protein>
<accession>A0A6M3L3K1</accession>
<proteinExistence type="predicted"/>
<dbReference type="AlphaFoldDB" id="A0A6M3L3K1"/>